<name>A0A923HS52_9BURK</name>
<reference evidence="2" key="1">
    <citation type="submission" date="2020-08" db="EMBL/GenBank/DDBJ databases">
        <title>Novel species isolated from subtropical streams in China.</title>
        <authorList>
            <person name="Lu H."/>
        </authorList>
    </citation>
    <scope>NUCLEOTIDE SEQUENCE</scope>
    <source>
        <strain evidence="2">LX22W</strain>
    </source>
</reference>
<dbReference type="AlphaFoldDB" id="A0A923HS52"/>
<dbReference type="EMBL" id="JACOFZ010000009">
    <property type="protein sequence ID" value="MBC3883086.1"/>
    <property type="molecule type" value="Genomic_DNA"/>
</dbReference>
<gene>
    <name evidence="2" type="ORF">H8K36_16955</name>
</gene>
<sequence>MRDIRDCKQGDWVVIGQKDGEAGSVAKFEDRRDFCAHYDEGKIKNESASQYQTGWSAGNYQFWNRIGLADGRAPRPQSFYAQQVSTEKIIKNKTPLNPAAYDVGWKAGNADYWFGIGDQDGSAAKNADTEKERAQSSGDITFNADAYRQGWSRGNEAYWTRLGFEDAHNGVSDKQFIDHQKRAQQTKLFVRENAYRQAWDQEIVEYWKRVGWADATSGWDVYMRRIDAKKRDLKFSEAEYQAMWEKRLQQYWTDAGHDDGFGQPNRFEERNANARNDKLFVLARSRDDYMQAWYAENARYCSPQNAFEFGRRSAYFALNVCGQNVQGRAQHGYVSGERYESVMRERARVERDLSSTIDRRNDTDDKLRRLEKEIKRDQDNKDRPRNDETARIDKKREQDRAELSRYIRDLNRKIDDLEMWRHRHIEQLEQIMRSL</sequence>
<dbReference type="Proteomes" id="UP000627446">
    <property type="component" value="Unassembled WGS sequence"/>
</dbReference>
<dbReference type="RefSeq" id="WP_186917699.1">
    <property type="nucleotide sequence ID" value="NZ_JACOFZ010000009.1"/>
</dbReference>
<evidence type="ECO:0000313" key="3">
    <source>
        <dbReference type="Proteomes" id="UP000627446"/>
    </source>
</evidence>
<protein>
    <submittedName>
        <fullName evidence="2">DUF2799 domain-containing protein</fullName>
    </submittedName>
</protein>
<keyword evidence="3" id="KW-1185">Reference proteome</keyword>
<comment type="caution">
    <text evidence="2">The sequence shown here is derived from an EMBL/GenBank/DDBJ whole genome shotgun (WGS) entry which is preliminary data.</text>
</comment>
<evidence type="ECO:0000256" key="1">
    <source>
        <dbReference type="SAM" id="MobiDB-lite"/>
    </source>
</evidence>
<organism evidence="2 3">
    <name type="scientific">Undibacterium nitidum</name>
    <dbReference type="NCBI Taxonomy" id="2762298"/>
    <lineage>
        <taxon>Bacteria</taxon>
        <taxon>Pseudomonadati</taxon>
        <taxon>Pseudomonadota</taxon>
        <taxon>Betaproteobacteria</taxon>
        <taxon>Burkholderiales</taxon>
        <taxon>Oxalobacteraceae</taxon>
        <taxon>Undibacterium</taxon>
    </lineage>
</organism>
<feature type="region of interest" description="Disordered" evidence="1">
    <location>
        <begin position="373"/>
        <end position="398"/>
    </location>
</feature>
<evidence type="ECO:0000313" key="2">
    <source>
        <dbReference type="EMBL" id="MBC3883086.1"/>
    </source>
</evidence>
<accession>A0A923HS52</accession>
<proteinExistence type="predicted"/>